<name>A0AA96GJT4_9BACT</name>
<dbReference type="GO" id="GO:0046872">
    <property type="term" value="F:metal ion binding"/>
    <property type="evidence" value="ECO:0007669"/>
    <property type="project" value="UniProtKB-KW"/>
</dbReference>
<sequence length="242" mass="26432">MKGPIISGAIILAGMFIFLKFLLPLVTAPLPASLIYLYLALVLSGIMIYGTMSAPSLEAMMGPIFRFLSGKGQTGAGQMARLAVLVMFPLLVGWQTYSRLVPSDLPPAENRTIHPAPPGEFVGLSNPYPKTPENIMMGKGLYAAYCSPCHGANYDGKGPAAPGFNPPPANFSDPGTIAQLQEAYLFWRIKKGGVGLPVEGMPWKSAMPRWEEELPEEFIWKIIMGEYDGAHQSPRTWEEEEE</sequence>
<keyword evidence="5" id="KW-0812">Transmembrane</keyword>
<dbReference type="Gene3D" id="1.10.760.10">
    <property type="entry name" value="Cytochrome c-like domain"/>
    <property type="match status" value="1"/>
</dbReference>
<evidence type="ECO:0000259" key="6">
    <source>
        <dbReference type="PROSITE" id="PS51007"/>
    </source>
</evidence>
<evidence type="ECO:0000313" key="8">
    <source>
        <dbReference type="Proteomes" id="UP001302494"/>
    </source>
</evidence>
<evidence type="ECO:0000256" key="2">
    <source>
        <dbReference type="ARBA" id="ARBA00022723"/>
    </source>
</evidence>
<accession>A0AA96GJT4</accession>
<dbReference type="InterPro" id="IPR036909">
    <property type="entry name" value="Cyt_c-like_dom_sf"/>
</dbReference>
<dbReference type="InterPro" id="IPR009056">
    <property type="entry name" value="Cyt_c-like_dom"/>
</dbReference>
<evidence type="ECO:0000256" key="1">
    <source>
        <dbReference type="ARBA" id="ARBA00022617"/>
    </source>
</evidence>
<feature type="transmembrane region" description="Helical" evidence="5">
    <location>
        <begin position="35"/>
        <end position="57"/>
    </location>
</feature>
<gene>
    <name evidence="7" type="ORF">PQG83_17515</name>
</gene>
<protein>
    <submittedName>
        <fullName evidence="7">Cytochrome c</fullName>
    </submittedName>
</protein>
<evidence type="ECO:0000256" key="4">
    <source>
        <dbReference type="PROSITE-ProRule" id="PRU00433"/>
    </source>
</evidence>
<keyword evidence="5" id="KW-1133">Transmembrane helix</keyword>
<keyword evidence="1 4" id="KW-0349">Heme</keyword>
<keyword evidence="3 4" id="KW-0408">Iron</keyword>
<proteinExistence type="predicted"/>
<dbReference type="SUPFAM" id="SSF46626">
    <property type="entry name" value="Cytochrome c"/>
    <property type="match status" value="1"/>
</dbReference>
<dbReference type="KEGG" id="nneo:PQG83_17515"/>
<dbReference type="PROSITE" id="PS51007">
    <property type="entry name" value="CYTC"/>
    <property type="match status" value="1"/>
</dbReference>
<feature type="transmembrane region" description="Helical" evidence="5">
    <location>
        <begin position="5"/>
        <end position="23"/>
    </location>
</feature>
<dbReference type="EMBL" id="CP116968">
    <property type="protein sequence ID" value="WNM61535.1"/>
    <property type="molecule type" value="Genomic_DNA"/>
</dbReference>
<keyword evidence="5" id="KW-0472">Membrane</keyword>
<evidence type="ECO:0000256" key="5">
    <source>
        <dbReference type="SAM" id="Phobius"/>
    </source>
</evidence>
<dbReference type="GO" id="GO:0009055">
    <property type="term" value="F:electron transfer activity"/>
    <property type="evidence" value="ECO:0007669"/>
    <property type="project" value="InterPro"/>
</dbReference>
<dbReference type="GO" id="GO:0020037">
    <property type="term" value="F:heme binding"/>
    <property type="evidence" value="ECO:0007669"/>
    <property type="project" value="InterPro"/>
</dbReference>
<dbReference type="RefSeq" id="WP_312743831.1">
    <property type="nucleotide sequence ID" value="NZ_CP116968.1"/>
</dbReference>
<dbReference type="Proteomes" id="UP001302494">
    <property type="component" value="Chromosome"/>
</dbReference>
<evidence type="ECO:0000313" key="7">
    <source>
        <dbReference type="EMBL" id="WNM61535.1"/>
    </source>
</evidence>
<keyword evidence="8" id="KW-1185">Reference proteome</keyword>
<feature type="domain" description="Cytochrome c" evidence="6">
    <location>
        <begin position="133"/>
        <end position="230"/>
    </location>
</feature>
<dbReference type="AlphaFoldDB" id="A0AA96GJT4"/>
<evidence type="ECO:0000256" key="3">
    <source>
        <dbReference type="ARBA" id="ARBA00023004"/>
    </source>
</evidence>
<reference evidence="7 8" key="1">
    <citation type="submission" date="2023-01" db="EMBL/GenBank/DDBJ databases">
        <title>Cultivation and genomic characterization of new, ubiquitous marine nitrite-oxidizing bacteria from the Nitrospirales.</title>
        <authorList>
            <person name="Mueller A.J."/>
            <person name="Daebeler A."/>
            <person name="Herbold C.W."/>
            <person name="Kirkegaard R.H."/>
            <person name="Daims H."/>
        </authorList>
    </citation>
    <scope>NUCLEOTIDE SEQUENCE [LARGE SCALE GENOMIC DNA]</scope>
    <source>
        <strain evidence="7 8">DK</strain>
    </source>
</reference>
<organism evidence="7 8">
    <name type="scientific">Candidatus Nitrospira neomarina</name>
    <dbReference type="NCBI Taxonomy" id="3020899"/>
    <lineage>
        <taxon>Bacteria</taxon>
        <taxon>Pseudomonadati</taxon>
        <taxon>Nitrospirota</taxon>
        <taxon>Nitrospiria</taxon>
        <taxon>Nitrospirales</taxon>
        <taxon>Nitrospiraceae</taxon>
        <taxon>Nitrospira</taxon>
    </lineage>
</organism>
<dbReference type="Pfam" id="PF13442">
    <property type="entry name" value="Cytochrome_CBB3"/>
    <property type="match status" value="1"/>
</dbReference>
<keyword evidence="2 4" id="KW-0479">Metal-binding</keyword>